<feature type="domain" description="Ketoreductase" evidence="4">
    <location>
        <begin position="8"/>
        <end position="189"/>
    </location>
</feature>
<evidence type="ECO:0000313" key="5">
    <source>
        <dbReference type="EMBL" id="MPR26762.1"/>
    </source>
</evidence>
<name>A0A5N7MI52_9HYPH</name>
<dbReference type="PRINTS" id="PR00081">
    <property type="entry name" value="GDHRDH"/>
</dbReference>
<accession>A0A5N7MI52</accession>
<dbReference type="Pfam" id="PF00106">
    <property type="entry name" value="adh_short"/>
    <property type="match status" value="1"/>
</dbReference>
<evidence type="ECO:0000313" key="6">
    <source>
        <dbReference type="Proteomes" id="UP000403266"/>
    </source>
</evidence>
<dbReference type="PANTHER" id="PTHR43115">
    <property type="entry name" value="DEHYDROGENASE/REDUCTASE SDR FAMILY MEMBER 11"/>
    <property type="match status" value="1"/>
</dbReference>
<reference evidence="5 6" key="1">
    <citation type="journal article" date="2019" name="Syst. Appl. Microbiol.">
        <title>Microvirga tunisiensis sp. nov., a root nodule symbiotic bacterium isolated from Lupinus micranthus and L. luteus grown in Northern Tunisia.</title>
        <authorList>
            <person name="Msaddak A."/>
            <person name="Rejili M."/>
            <person name="Duran D."/>
            <person name="Mars M."/>
            <person name="Palacios J.M."/>
            <person name="Ruiz-Argueso T."/>
            <person name="Rey L."/>
            <person name="Imperial J."/>
        </authorList>
    </citation>
    <scope>NUCLEOTIDE SEQUENCE [LARGE SCALE GENOMIC DNA]</scope>
    <source>
        <strain evidence="5 6">Lmie10</strain>
    </source>
</reference>
<dbReference type="EMBL" id="VOSK01000060">
    <property type="protein sequence ID" value="MPR26762.1"/>
    <property type="molecule type" value="Genomic_DNA"/>
</dbReference>
<dbReference type="InterPro" id="IPR036291">
    <property type="entry name" value="NAD(P)-bd_dom_sf"/>
</dbReference>
<dbReference type="InterPro" id="IPR020904">
    <property type="entry name" value="Sc_DH/Rdtase_CS"/>
</dbReference>
<keyword evidence="6" id="KW-1185">Reference proteome</keyword>
<dbReference type="SUPFAM" id="SSF51735">
    <property type="entry name" value="NAD(P)-binding Rossmann-fold domains"/>
    <property type="match status" value="1"/>
</dbReference>
<dbReference type="AlphaFoldDB" id="A0A5N7MI52"/>
<gene>
    <name evidence="5" type="ORF">FS320_16430</name>
</gene>
<evidence type="ECO:0000256" key="3">
    <source>
        <dbReference type="RuleBase" id="RU000363"/>
    </source>
</evidence>
<sequence length="246" mass="26174">MSPDIAGKVVVITGASSGIGEATARLLTSMDAHVVLGARRQERLEAIAAEIRAEGGRVEIAATDVARRDQVEALVRTAETAFGRLDVMINNAGLMPLSRLDQTRVEDWERMIDINLKGVLYGMAAALPIMQRQRSGHIINIASTAGLRVRPTMAVYSATKFAVRAISEGLRQEATPYNIRSTIISPGPTQTDLPSSVTDEAAAAATREQHALAIPALSVAQAIAFAISQPAEVDVNEIVLRPTAIS</sequence>
<comment type="caution">
    <text evidence="5">The sequence shown here is derived from an EMBL/GenBank/DDBJ whole genome shotgun (WGS) entry which is preliminary data.</text>
</comment>
<keyword evidence="2" id="KW-0560">Oxidoreductase</keyword>
<proteinExistence type="inferred from homology"/>
<dbReference type="FunFam" id="3.40.50.720:FF:000047">
    <property type="entry name" value="NADP-dependent L-serine/L-allo-threonine dehydrogenase"/>
    <property type="match status" value="1"/>
</dbReference>
<organism evidence="5 6">
    <name type="scientific">Microvirga tunisiensis</name>
    <dbReference type="NCBI Taxonomy" id="2108360"/>
    <lineage>
        <taxon>Bacteria</taxon>
        <taxon>Pseudomonadati</taxon>
        <taxon>Pseudomonadota</taxon>
        <taxon>Alphaproteobacteria</taxon>
        <taxon>Hyphomicrobiales</taxon>
        <taxon>Methylobacteriaceae</taxon>
        <taxon>Microvirga</taxon>
    </lineage>
</organism>
<dbReference type="PANTHER" id="PTHR43115:SF4">
    <property type="entry name" value="DEHYDROGENASE_REDUCTASE SDR FAMILY MEMBER 11"/>
    <property type="match status" value="1"/>
</dbReference>
<comment type="similarity">
    <text evidence="1 3">Belongs to the short-chain dehydrogenases/reductases (SDR) family.</text>
</comment>
<dbReference type="Gene3D" id="3.40.50.720">
    <property type="entry name" value="NAD(P)-binding Rossmann-like Domain"/>
    <property type="match status" value="1"/>
</dbReference>
<evidence type="ECO:0000256" key="1">
    <source>
        <dbReference type="ARBA" id="ARBA00006484"/>
    </source>
</evidence>
<protein>
    <submittedName>
        <fullName evidence="5">SDR family oxidoreductase</fullName>
    </submittedName>
</protein>
<dbReference type="SMART" id="SM00822">
    <property type="entry name" value="PKS_KR"/>
    <property type="match status" value="1"/>
</dbReference>
<dbReference type="OrthoDB" id="9810734at2"/>
<dbReference type="PRINTS" id="PR00080">
    <property type="entry name" value="SDRFAMILY"/>
</dbReference>
<dbReference type="RefSeq" id="WP_152712924.1">
    <property type="nucleotide sequence ID" value="NZ_VOSJ01000058.1"/>
</dbReference>
<dbReference type="Proteomes" id="UP000403266">
    <property type="component" value="Unassembled WGS sequence"/>
</dbReference>
<dbReference type="GO" id="GO:0016616">
    <property type="term" value="F:oxidoreductase activity, acting on the CH-OH group of donors, NAD or NADP as acceptor"/>
    <property type="evidence" value="ECO:0007669"/>
    <property type="project" value="UniProtKB-ARBA"/>
</dbReference>
<dbReference type="InterPro" id="IPR057326">
    <property type="entry name" value="KR_dom"/>
</dbReference>
<evidence type="ECO:0000256" key="2">
    <source>
        <dbReference type="ARBA" id="ARBA00023002"/>
    </source>
</evidence>
<dbReference type="InterPro" id="IPR002347">
    <property type="entry name" value="SDR_fam"/>
</dbReference>
<dbReference type="PROSITE" id="PS00061">
    <property type="entry name" value="ADH_SHORT"/>
    <property type="match status" value="1"/>
</dbReference>
<evidence type="ECO:0000259" key="4">
    <source>
        <dbReference type="SMART" id="SM00822"/>
    </source>
</evidence>